<evidence type="ECO:0000313" key="5">
    <source>
        <dbReference type="Proteomes" id="UP000094622"/>
    </source>
</evidence>
<feature type="region of interest" description="Disordered" evidence="1">
    <location>
        <begin position="191"/>
        <end position="226"/>
    </location>
</feature>
<evidence type="ECO:0000313" key="4">
    <source>
        <dbReference type="EMBL" id="ODN71184.1"/>
    </source>
</evidence>
<accession>A0A1E3H4E5</accession>
<organism evidence="4 5">
    <name type="scientific">Methylobrevis pamukkalensis</name>
    <dbReference type="NCBI Taxonomy" id="1439726"/>
    <lineage>
        <taxon>Bacteria</taxon>
        <taxon>Pseudomonadati</taxon>
        <taxon>Pseudomonadota</taxon>
        <taxon>Alphaproteobacteria</taxon>
        <taxon>Hyphomicrobiales</taxon>
        <taxon>Pleomorphomonadaceae</taxon>
        <taxon>Methylobrevis</taxon>
    </lineage>
</organism>
<evidence type="ECO:0000259" key="2">
    <source>
        <dbReference type="Pfam" id="PF04233"/>
    </source>
</evidence>
<evidence type="ECO:0000256" key="1">
    <source>
        <dbReference type="SAM" id="MobiDB-lite"/>
    </source>
</evidence>
<dbReference type="EMBL" id="MCRJ01000027">
    <property type="protein sequence ID" value="ODN71184.1"/>
    <property type="molecule type" value="Genomic_DNA"/>
</dbReference>
<name>A0A1E3H4E5_9HYPH</name>
<feature type="domain" description="Phage head morphogenesis" evidence="2">
    <location>
        <begin position="58"/>
        <end position="181"/>
    </location>
</feature>
<dbReference type="Proteomes" id="UP000094622">
    <property type="component" value="Unassembled WGS sequence"/>
</dbReference>
<protein>
    <submittedName>
        <fullName evidence="4">Phage Mu protein F like protein</fullName>
    </submittedName>
</protein>
<dbReference type="InterPro" id="IPR006528">
    <property type="entry name" value="Phage_head_morphogenesis_dom"/>
</dbReference>
<dbReference type="RefSeq" id="WP_069306375.1">
    <property type="nucleotide sequence ID" value="NZ_MCRJ01000027.1"/>
</dbReference>
<comment type="caution">
    <text evidence="4">The sequence shown here is derived from an EMBL/GenBank/DDBJ whole genome shotgun (WGS) entry which is preliminary data.</text>
</comment>
<evidence type="ECO:0000259" key="3">
    <source>
        <dbReference type="Pfam" id="PF18810"/>
    </source>
</evidence>
<dbReference type="OrthoDB" id="9813502at2"/>
<dbReference type="Pfam" id="PF04233">
    <property type="entry name" value="Phage_Mu_F"/>
    <property type="match status" value="1"/>
</dbReference>
<feature type="region of interest" description="Disordered" evidence="1">
    <location>
        <begin position="241"/>
        <end position="274"/>
    </location>
</feature>
<feature type="domain" description="Phage-Barnase-EndoU-ColicinE5/D-RelE like nuclease 2" evidence="3">
    <location>
        <begin position="294"/>
        <end position="424"/>
    </location>
</feature>
<proteinExistence type="predicted"/>
<dbReference type="AlphaFoldDB" id="A0A1E3H4E5"/>
<dbReference type="Pfam" id="PF18810">
    <property type="entry name" value="PBECR2"/>
    <property type="match status" value="1"/>
</dbReference>
<keyword evidence="5" id="KW-1185">Reference proteome</keyword>
<dbReference type="InterPro" id="IPR041110">
    <property type="entry name" value="PBECR2"/>
</dbReference>
<dbReference type="PATRIC" id="fig|1439726.3.peg.1548"/>
<reference evidence="4 5" key="1">
    <citation type="submission" date="2016-07" db="EMBL/GenBank/DDBJ databases">
        <title>Draft Genome Sequence of Methylobrevis pamukkalensis PK2.</title>
        <authorList>
            <person name="Vasilenko O.V."/>
            <person name="Doronina N.V."/>
            <person name="Shmareva M.N."/>
            <person name="Tarlachkov S.V."/>
            <person name="Mustakhimov I."/>
            <person name="Trotsenko Y.A."/>
        </authorList>
    </citation>
    <scope>NUCLEOTIDE SEQUENCE [LARGE SCALE GENOMIC DNA]</scope>
    <source>
        <strain evidence="4 5">PK2</strain>
    </source>
</reference>
<sequence>MAVEGAIDGVGLPFQEAIDFFRAKVNLPTNKWDDLRHGAQVRAFSVAGVTRDDMLADFRAAMDRARTAGTGYEAFRKTFDEIVDRTGWKFYARGKTEEARRAWRARIIYRTNMRTSYMAGRYQQMTSPAVLRYRPFWQYRHGDSRFPRPLHVALDGKVFAADDPIWKVIFPPNGWGCSCDVRALSQRELKRLGKSGPDPHPDWLKPETRPDSRTGQPEERWPGIDRGWEYNVGHERLHGLVPPELATPLPPLPSPEGFERADPRPDLPPPPPRTPVDPGLLLPEGLPEEDYATAFLGAFGADLDRPALWRDPAGGIVTIDRSLFEQRGPTGEVFALKVDKQGRGRYMRLLAQAVQEPDEIWADWALFGDQVALTRTYLKFYELPRGRSLFALFRWGKLGWSGVTGYDATASRSLLGRSGALLYRRRT</sequence>
<gene>
    <name evidence="4" type="ORF">A6302_01473</name>
</gene>